<keyword evidence="1" id="KW-0677">Repeat</keyword>
<dbReference type="PANTHER" id="PTHR10502">
    <property type="entry name" value="ANNEXIN"/>
    <property type="match status" value="1"/>
</dbReference>
<dbReference type="PANTHER" id="PTHR10502:SF99">
    <property type="entry name" value="ANNEXIN D3"/>
    <property type="match status" value="1"/>
</dbReference>
<reference evidence="3 4" key="1">
    <citation type="submission" date="2023-12" db="EMBL/GenBank/DDBJ databases">
        <title>A high-quality genome assembly for Dillenia turbinata (Dilleniales).</title>
        <authorList>
            <person name="Chanderbali A."/>
        </authorList>
    </citation>
    <scope>NUCLEOTIDE SEQUENCE [LARGE SCALE GENOMIC DNA]</scope>
    <source>
        <strain evidence="3">LSX21</strain>
        <tissue evidence="3">Leaf</tissue>
    </source>
</reference>
<proteinExistence type="predicted"/>
<dbReference type="GO" id="GO:0009414">
    <property type="term" value="P:response to water deprivation"/>
    <property type="evidence" value="ECO:0007669"/>
    <property type="project" value="TreeGrafter"/>
</dbReference>
<gene>
    <name evidence="3" type="ORF">RJ641_001510</name>
</gene>
<dbReference type="Proteomes" id="UP001370490">
    <property type="component" value="Unassembled WGS sequence"/>
</dbReference>
<dbReference type="EMBL" id="JBAMMX010000010">
    <property type="protein sequence ID" value="KAK6931886.1"/>
    <property type="molecule type" value="Genomic_DNA"/>
</dbReference>
<comment type="caution">
    <text evidence="3">The sequence shown here is derived from an EMBL/GenBank/DDBJ whole genome shotgun (WGS) entry which is preliminary data.</text>
</comment>
<name>A0AAN8VLE5_9MAGN</name>
<dbReference type="GO" id="GO:0005737">
    <property type="term" value="C:cytoplasm"/>
    <property type="evidence" value="ECO:0007669"/>
    <property type="project" value="TreeGrafter"/>
</dbReference>
<dbReference type="AlphaFoldDB" id="A0AAN8VLE5"/>
<protein>
    <submittedName>
        <fullName evidence="3">Annexin repeat</fullName>
    </submittedName>
</protein>
<dbReference type="SUPFAM" id="SSF47874">
    <property type="entry name" value="Annexin"/>
    <property type="match status" value="1"/>
</dbReference>
<dbReference type="PROSITE" id="PS51897">
    <property type="entry name" value="ANNEXIN_2"/>
    <property type="match status" value="1"/>
</dbReference>
<dbReference type="InterPro" id="IPR001464">
    <property type="entry name" value="Annexin"/>
</dbReference>
<accession>A0AAN8VLE5</accession>
<dbReference type="GO" id="GO:0005886">
    <property type="term" value="C:plasma membrane"/>
    <property type="evidence" value="ECO:0007669"/>
    <property type="project" value="TreeGrafter"/>
</dbReference>
<sequence length="234" mass="25963">MATLRVPEVVPSPEKDRERLQKAFQGWGTDEKAIIDTRDARLANEALKARKKKSGGSSRDGLCFIASPSDGVKAGLLFSVRLLTRRGHHILYLFTTLKEALHLNEAIEGKQLDHDDVVRILSTRNVHQLRATFDCYKEICGSPIDRDIIGKGGKSDLGSLLQTVILCLAAPEKHFAEVIRAAIVGLGTDEDSLTRVIIRGEYFVTNKTSLDNAVIRDTRGDYKDFLMTFLGARI</sequence>
<dbReference type="Gene3D" id="1.10.220.10">
    <property type="entry name" value="Annexin"/>
    <property type="match status" value="3"/>
</dbReference>
<dbReference type="SMART" id="SM00335">
    <property type="entry name" value="ANX"/>
    <property type="match status" value="2"/>
</dbReference>
<dbReference type="GO" id="GO:0005509">
    <property type="term" value="F:calcium ion binding"/>
    <property type="evidence" value="ECO:0007669"/>
    <property type="project" value="InterPro"/>
</dbReference>
<dbReference type="GO" id="GO:0001786">
    <property type="term" value="F:phosphatidylserine binding"/>
    <property type="evidence" value="ECO:0007669"/>
    <property type="project" value="TreeGrafter"/>
</dbReference>
<organism evidence="3 4">
    <name type="scientific">Dillenia turbinata</name>
    <dbReference type="NCBI Taxonomy" id="194707"/>
    <lineage>
        <taxon>Eukaryota</taxon>
        <taxon>Viridiplantae</taxon>
        <taxon>Streptophyta</taxon>
        <taxon>Embryophyta</taxon>
        <taxon>Tracheophyta</taxon>
        <taxon>Spermatophyta</taxon>
        <taxon>Magnoliopsida</taxon>
        <taxon>eudicotyledons</taxon>
        <taxon>Gunneridae</taxon>
        <taxon>Pentapetalae</taxon>
        <taxon>Dilleniales</taxon>
        <taxon>Dilleniaceae</taxon>
        <taxon>Dillenia</taxon>
    </lineage>
</organism>
<dbReference type="GO" id="GO:0005544">
    <property type="term" value="F:calcium-dependent phospholipid binding"/>
    <property type="evidence" value="ECO:0007669"/>
    <property type="project" value="InterPro"/>
</dbReference>
<dbReference type="InterPro" id="IPR018502">
    <property type="entry name" value="Annexin_repeat"/>
</dbReference>
<dbReference type="PRINTS" id="PR00196">
    <property type="entry name" value="ANNEXIN"/>
</dbReference>
<evidence type="ECO:0000313" key="4">
    <source>
        <dbReference type="Proteomes" id="UP001370490"/>
    </source>
</evidence>
<evidence type="ECO:0000256" key="2">
    <source>
        <dbReference type="ARBA" id="ARBA00023216"/>
    </source>
</evidence>
<keyword evidence="4" id="KW-1185">Reference proteome</keyword>
<evidence type="ECO:0000313" key="3">
    <source>
        <dbReference type="EMBL" id="KAK6931886.1"/>
    </source>
</evidence>
<dbReference type="InterPro" id="IPR037104">
    <property type="entry name" value="Annexin_sf"/>
</dbReference>
<dbReference type="GO" id="GO:0009651">
    <property type="term" value="P:response to salt stress"/>
    <property type="evidence" value="ECO:0007669"/>
    <property type="project" value="TreeGrafter"/>
</dbReference>
<keyword evidence="2" id="KW-0041">Annexin</keyword>
<dbReference type="GO" id="GO:0009409">
    <property type="term" value="P:response to cold"/>
    <property type="evidence" value="ECO:0007669"/>
    <property type="project" value="TreeGrafter"/>
</dbReference>
<dbReference type="Pfam" id="PF00191">
    <property type="entry name" value="Annexin"/>
    <property type="match status" value="1"/>
</dbReference>
<evidence type="ECO:0000256" key="1">
    <source>
        <dbReference type="ARBA" id="ARBA00022737"/>
    </source>
</evidence>
<dbReference type="GO" id="GO:0009408">
    <property type="term" value="P:response to heat"/>
    <property type="evidence" value="ECO:0007669"/>
    <property type="project" value="TreeGrafter"/>
</dbReference>